<name>A0A6B9XSW6_PICSI</name>
<dbReference type="EMBL" id="MK697699">
    <property type="protein sequence ID" value="QHR90118.1"/>
    <property type="molecule type" value="Genomic_DNA"/>
</dbReference>
<dbReference type="AlphaFoldDB" id="A0A6B9XSW6"/>
<sequence>MIMTFLPQIPNGDTARTLYRIVTYLPSHTYQPCYSRVGGSLSSTLLPPETYNVFTQMLPSMLLLRKMLHRSRDGSLLTRNERLIQGMRD</sequence>
<gene>
    <name evidence="1" type="primary">orf04164</name>
    <name evidence="1" type="ORF">Q903MT_gene4141</name>
</gene>
<accession>A0A6B9XSW6</accession>
<evidence type="ECO:0000313" key="1">
    <source>
        <dbReference type="EMBL" id="QHR90118.1"/>
    </source>
</evidence>
<protein>
    <submittedName>
        <fullName evidence="1">Uncharacterized protein</fullName>
    </submittedName>
</protein>
<geneLocation type="mitochondrion" evidence="1"/>
<reference evidence="1" key="1">
    <citation type="submission" date="2019-03" db="EMBL/GenBank/DDBJ databases">
        <title>Largest Complete Mitochondrial Genome of a Gymnosperm, Sitka Spruce (Picea sitchensis), Indicates Complex Physical Structure.</title>
        <authorList>
            <person name="Jackman S.D."/>
            <person name="Coombe L."/>
            <person name="Warren R."/>
            <person name="Kirk H."/>
            <person name="Trinh E."/>
            <person name="McLeod T."/>
            <person name="Pleasance S."/>
            <person name="Pandoh P."/>
            <person name="Zhao Y."/>
            <person name="Coope R."/>
            <person name="Bousquet J."/>
            <person name="Bohlmann J.C."/>
            <person name="Jones S.J.M."/>
            <person name="Birol I."/>
        </authorList>
    </citation>
    <scope>NUCLEOTIDE SEQUENCE</scope>
    <source>
        <strain evidence="1">Q903</strain>
    </source>
</reference>
<proteinExistence type="predicted"/>
<organism evidence="1">
    <name type="scientific">Picea sitchensis</name>
    <name type="common">Sitka spruce</name>
    <name type="synonym">Pinus sitchensis</name>
    <dbReference type="NCBI Taxonomy" id="3332"/>
    <lineage>
        <taxon>Eukaryota</taxon>
        <taxon>Viridiplantae</taxon>
        <taxon>Streptophyta</taxon>
        <taxon>Embryophyta</taxon>
        <taxon>Tracheophyta</taxon>
        <taxon>Spermatophyta</taxon>
        <taxon>Pinopsida</taxon>
        <taxon>Pinidae</taxon>
        <taxon>Conifers I</taxon>
        <taxon>Pinales</taxon>
        <taxon>Pinaceae</taxon>
        <taxon>Picea</taxon>
    </lineage>
</organism>
<keyword evidence="1" id="KW-0496">Mitochondrion</keyword>